<feature type="binding site" evidence="8">
    <location>
        <position position="242"/>
    </location>
    <ligand>
        <name>ATP</name>
        <dbReference type="ChEBI" id="CHEBI:30616"/>
    </ligand>
</feature>
<feature type="binding site" evidence="8">
    <location>
        <position position="241"/>
    </location>
    <ligand>
        <name>ATP</name>
        <dbReference type="ChEBI" id="CHEBI:30616"/>
    </ligand>
</feature>
<feature type="region of interest" description="Domain III, AAA+ region" evidence="8">
    <location>
        <begin position="194"/>
        <end position="410"/>
    </location>
</feature>
<keyword evidence="16" id="KW-1185">Reference proteome</keyword>
<dbReference type="CDD" id="cd00009">
    <property type="entry name" value="AAA"/>
    <property type="match status" value="1"/>
</dbReference>
<evidence type="ECO:0000256" key="5">
    <source>
        <dbReference type="ARBA" id="ARBA00022840"/>
    </source>
</evidence>
<keyword evidence="6 8" id="KW-0446">Lipid-binding</keyword>
<comment type="function">
    <text evidence="8 10">Plays an essential role in the initiation and regulation of chromosomal replication. ATP-DnaA binds to the origin of replication (oriC) to initiate formation of the DNA replication initiation complex once per cell cycle. Binds the DnaA box (a 9 base pair repeat at the origin) and separates the double-stranded (ds)DNA. Forms a right-handed helical filament on oriC DNA; dsDNA binds to the exterior of the filament while single-stranded (ss)DNA is stabiized in the filament's interior. The ATP-DnaA-oriC complex binds and stabilizes one strand of the AT-rich DNA unwinding element (DUE), permitting loading of DNA polymerase. After initiation quickly degrades to an ADP-DnaA complex that is not apt for DNA replication. Binds acidic phospholipids.</text>
</comment>
<dbReference type="Gene3D" id="3.40.50.300">
    <property type="entry name" value="P-loop containing nucleotide triphosphate hydrolases"/>
    <property type="match status" value="1"/>
</dbReference>
<comment type="subunit">
    <text evidence="8">Oligomerizes as a right-handed, spiral filament on DNA at oriC.</text>
</comment>
<dbReference type="GO" id="GO:0005524">
    <property type="term" value="F:ATP binding"/>
    <property type="evidence" value="ECO:0007669"/>
    <property type="project" value="UniProtKB-UniRule"/>
</dbReference>
<proteinExistence type="inferred from homology"/>
<feature type="domain" description="AAA+ ATPase" evidence="13">
    <location>
        <begin position="227"/>
        <end position="361"/>
    </location>
</feature>
<evidence type="ECO:0000256" key="4">
    <source>
        <dbReference type="ARBA" id="ARBA00022741"/>
    </source>
</evidence>
<dbReference type="AlphaFoldDB" id="A0A3M6QC03"/>
<dbReference type="Pfam" id="PF11638">
    <property type="entry name" value="DnaA_N"/>
    <property type="match status" value="1"/>
</dbReference>
<evidence type="ECO:0000313" key="16">
    <source>
        <dbReference type="Proteomes" id="UP000267035"/>
    </source>
</evidence>
<dbReference type="SMART" id="SM00760">
    <property type="entry name" value="Bac_DnaA_C"/>
    <property type="match status" value="1"/>
</dbReference>
<feature type="binding site" evidence="8">
    <location>
        <position position="240"/>
    </location>
    <ligand>
        <name>ATP</name>
        <dbReference type="ChEBI" id="CHEBI:30616"/>
    </ligand>
</feature>
<dbReference type="PANTHER" id="PTHR30050:SF2">
    <property type="entry name" value="CHROMOSOMAL REPLICATION INITIATOR PROTEIN DNAA"/>
    <property type="match status" value="1"/>
</dbReference>
<comment type="domain">
    <text evidence="8">Domain I is involved in oligomerization and binding regulators, domain II is flexibile and of varying length in different bacteria, domain III forms the AAA+ region, while domain IV binds dsDNA.</text>
</comment>
<dbReference type="GO" id="GO:0006270">
    <property type="term" value="P:DNA replication initiation"/>
    <property type="evidence" value="ECO:0007669"/>
    <property type="project" value="UniProtKB-UniRule"/>
</dbReference>
<evidence type="ECO:0000259" key="13">
    <source>
        <dbReference type="SMART" id="SM00382"/>
    </source>
</evidence>
<evidence type="ECO:0000313" key="15">
    <source>
        <dbReference type="EMBL" id="RMX00405.1"/>
    </source>
</evidence>
<dbReference type="FunFam" id="3.40.50.300:FF:000668">
    <property type="entry name" value="Chromosomal replication initiator protein DnaA"/>
    <property type="match status" value="1"/>
</dbReference>
<dbReference type="Pfam" id="PF00308">
    <property type="entry name" value="Bac_DnaA"/>
    <property type="match status" value="1"/>
</dbReference>
<evidence type="ECO:0000259" key="14">
    <source>
        <dbReference type="SMART" id="SM00760"/>
    </source>
</evidence>
<protein>
    <recommendedName>
        <fullName evidence="8 9">Chromosomal replication initiator protein DnaA</fullName>
    </recommendedName>
</protein>
<keyword evidence="7 8" id="KW-0238">DNA-binding</keyword>
<feature type="binding site" evidence="8">
    <location>
        <position position="238"/>
    </location>
    <ligand>
        <name>ATP</name>
        <dbReference type="ChEBI" id="CHEBI:30616"/>
    </ligand>
</feature>
<keyword evidence="2 8" id="KW-0963">Cytoplasm</keyword>
<evidence type="ECO:0000256" key="8">
    <source>
        <dbReference type="HAMAP-Rule" id="MF_00377"/>
    </source>
</evidence>
<feature type="region of interest" description="Domain IV, binds dsDNA" evidence="8">
    <location>
        <begin position="411"/>
        <end position="530"/>
    </location>
</feature>
<evidence type="ECO:0000256" key="6">
    <source>
        <dbReference type="ARBA" id="ARBA00023121"/>
    </source>
</evidence>
<keyword evidence="5 8" id="KW-0067">ATP-binding</keyword>
<dbReference type="Gene3D" id="1.10.8.60">
    <property type="match status" value="1"/>
</dbReference>
<dbReference type="InterPro" id="IPR010921">
    <property type="entry name" value="Trp_repressor/repl_initiator"/>
</dbReference>
<keyword evidence="4 8" id="KW-0547">Nucleotide-binding</keyword>
<comment type="subcellular location">
    <subcellularLocation>
        <location evidence="8">Cytoplasm</location>
    </subcellularLocation>
</comment>
<evidence type="ECO:0000256" key="2">
    <source>
        <dbReference type="ARBA" id="ARBA00022490"/>
    </source>
</evidence>
<dbReference type="FunFam" id="1.10.8.60:FF:000003">
    <property type="entry name" value="Chromosomal replication initiator protein DnaA"/>
    <property type="match status" value="1"/>
</dbReference>
<comment type="caution">
    <text evidence="15">The sequence shown here is derived from an EMBL/GenBank/DDBJ whole genome shotgun (WGS) entry which is preliminary data.</text>
</comment>
<dbReference type="InterPro" id="IPR001957">
    <property type="entry name" value="Chromosome_initiator_DnaA"/>
</dbReference>
<dbReference type="SUPFAM" id="SSF48295">
    <property type="entry name" value="TrpR-like"/>
    <property type="match status" value="1"/>
</dbReference>
<dbReference type="CDD" id="cd06571">
    <property type="entry name" value="Bac_DnaA_C"/>
    <property type="match status" value="1"/>
</dbReference>
<dbReference type="GO" id="GO:0005737">
    <property type="term" value="C:cytoplasm"/>
    <property type="evidence" value="ECO:0007669"/>
    <property type="project" value="UniProtKB-SubCell"/>
</dbReference>
<dbReference type="SUPFAM" id="SSF52540">
    <property type="entry name" value="P-loop containing nucleoside triphosphate hydrolases"/>
    <property type="match status" value="1"/>
</dbReference>
<dbReference type="InterPro" id="IPR003593">
    <property type="entry name" value="AAA+_ATPase"/>
</dbReference>
<evidence type="ECO:0000256" key="10">
    <source>
        <dbReference type="RuleBase" id="RU000577"/>
    </source>
</evidence>
<dbReference type="Gene3D" id="3.30.300.180">
    <property type="match status" value="1"/>
</dbReference>
<dbReference type="InterPro" id="IPR018312">
    <property type="entry name" value="Chromosome_initiator_DnaA_CS"/>
</dbReference>
<evidence type="ECO:0000256" key="1">
    <source>
        <dbReference type="ARBA" id="ARBA00006583"/>
    </source>
</evidence>
<gene>
    <name evidence="8 15" type="primary">dnaA</name>
    <name evidence="15" type="ORF">EBQ25_04855</name>
</gene>
<dbReference type="InterPro" id="IPR020591">
    <property type="entry name" value="Chromosome_initiator_DnaA-like"/>
</dbReference>
<evidence type="ECO:0000256" key="9">
    <source>
        <dbReference type="NCBIfam" id="TIGR00362"/>
    </source>
</evidence>
<dbReference type="RefSeq" id="WP_122253729.1">
    <property type="nucleotide sequence ID" value="NZ_RDQL01000005.1"/>
</dbReference>
<sequence>MNDVIKPAADDAGLWQRCLERLALEVPGPQFAAWIKPLRVESTGASVHIYVPNRIALDHIRKRYLERMAVLLQEIGGQHIQLEVSLASRTAKPGRTVGARPGAAPLRATQTRGGSQVGAARALPLADGAPQPMQALATQMQTDLLAASYAQEHEGQAWPQAQDAAPAHAAPVEQEEIAAAPVVGATVGGVAGARLDPQLNFDNLIEGSANRMARAAALHVAHAPGQLYNPLFIYGGVGLGKTHLMHAVGNQMLAERPDAKVLYIHAEQFVTDVVRSYQRKTFDALKQRYHSLDLLLIDDVQFIAGKERTQEEFFNAFEALLSRRSHIVMTSDTYPKGLTDIHERLVSRFDAGLTVAIEPPELEMRVAILIDKAKSEGIQLSKEVAFYVAKNVRSNVRELEGALRKVLAYARFNHQEISIPVARDALRDLLSIQNRQIGVENIQKTVADFYKIKVADMYSKKRPASIARPRQIAMYLAKELTQKSLPEIGELFGGRDHTTVLHAVRKIAQERQQQPELNQQLHVLEQTLKR</sequence>
<dbReference type="NCBIfam" id="TIGR00362">
    <property type="entry name" value="DnaA"/>
    <property type="match status" value="1"/>
</dbReference>
<dbReference type="GO" id="GO:0008289">
    <property type="term" value="F:lipid binding"/>
    <property type="evidence" value="ECO:0007669"/>
    <property type="project" value="UniProtKB-KW"/>
</dbReference>
<comment type="similarity">
    <text evidence="1 8 11">Belongs to the DnaA family.</text>
</comment>
<dbReference type="InterPro" id="IPR027417">
    <property type="entry name" value="P-loop_NTPase"/>
</dbReference>
<dbReference type="PROSITE" id="PS01008">
    <property type="entry name" value="DNAA"/>
    <property type="match status" value="1"/>
</dbReference>
<dbReference type="Proteomes" id="UP000267035">
    <property type="component" value="Unassembled WGS sequence"/>
</dbReference>
<feature type="region of interest" description="Disordered" evidence="12">
    <location>
        <begin position="93"/>
        <end position="115"/>
    </location>
</feature>
<feature type="domain" description="Chromosomal replication initiator DnaA C-terminal" evidence="14">
    <location>
        <begin position="438"/>
        <end position="507"/>
    </location>
</feature>
<dbReference type="SMART" id="SM00382">
    <property type="entry name" value="AAA"/>
    <property type="match status" value="1"/>
</dbReference>
<evidence type="ECO:0000256" key="3">
    <source>
        <dbReference type="ARBA" id="ARBA00022705"/>
    </source>
</evidence>
<dbReference type="InterPro" id="IPR013159">
    <property type="entry name" value="DnaA_C"/>
</dbReference>
<accession>A0A3M6QC03</accession>
<dbReference type="GO" id="GO:0006275">
    <property type="term" value="P:regulation of DNA replication"/>
    <property type="evidence" value="ECO:0007669"/>
    <property type="project" value="UniProtKB-UniRule"/>
</dbReference>
<feature type="region of interest" description="Domain I, interacts with DnaA modulators" evidence="8">
    <location>
        <begin position="1"/>
        <end position="109"/>
    </location>
</feature>
<dbReference type="GO" id="GO:0003688">
    <property type="term" value="F:DNA replication origin binding"/>
    <property type="evidence" value="ECO:0007669"/>
    <property type="project" value="UniProtKB-UniRule"/>
</dbReference>
<dbReference type="PRINTS" id="PR00051">
    <property type="entry name" value="DNAA"/>
</dbReference>
<organism evidence="15 16">
    <name type="scientific">Allofranklinella schreckenbergeri</name>
    <dbReference type="NCBI Taxonomy" id="1076744"/>
    <lineage>
        <taxon>Bacteria</taxon>
        <taxon>Pseudomonadati</taxon>
        <taxon>Pseudomonadota</taxon>
        <taxon>Betaproteobacteria</taxon>
        <taxon>Burkholderiales</taxon>
        <taxon>Comamonadaceae</taxon>
        <taxon>Allofranklinella</taxon>
    </lineage>
</organism>
<dbReference type="GO" id="GO:0005886">
    <property type="term" value="C:plasma membrane"/>
    <property type="evidence" value="ECO:0007669"/>
    <property type="project" value="TreeGrafter"/>
</dbReference>
<dbReference type="HAMAP" id="MF_00377">
    <property type="entry name" value="DnaA_bact"/>
    <property type="match status" value="1"/>
</dbReference>
<dbReference type="InterPro" id="IPR038454">
    <property type="entry name" value="DnaA_N_sf"/>
</dbReference>
<dbReference type="PANTHER" id="PTHR30050">
    <property type="entry name" value="CHROMOSOMAL REPLICATION INITIATOR PROTEIN DNAA"/>
    <property type="match status" value="1"/>
</dbReference>
<dbReference type="InterPro" id="IPR024633">
    <property type="entry name" value="DnaA_N_dom"/>
</dbReference>
<evidence type="ECO:0000256" key="12">
    <source>
        <dbReference type="SAM" id="MobiDB-lite"/>
    </source>
</evidence>
<comment type="caution">
    <text evidence="8">Lacks conserved residue(s) required for the propagation of feature annotation.</text>
</comment>
<evidence type="ECO:0000256" key="11">
    <source>
        <dbReference type="RuleBase" id="RU004227"/>
    </source>
</evidence>
<dbReference type="InterPro" id="IPR013317">
    <property type="entry name" value="DnaA_dom"/>
</dbReference>
<evidence type="ECO:0000256" key="7">
    <source>
        <dbReference type="ARBA" id="ARBA00023125"/>
    </source>
</evidence>
<name>A0A3M6QC03_9BURK</name>
<dbReference type="Gene3D" id="1.10.1750.10">
    <property type="match status" value="1"/>
</dbReference>
<dbReference type="EMBL" id="RDQL01000005">
    <property type="protein sequence ID" value="RMX00405.1"/>
    <property type="molecule type" value="Genomic_DNA"/>
</dbReference>
<dbReference type="Pfam" id="PF08299">
    <property type="entry name" value="Bac_DnaA_C"/>
    <property type="match status" value="1"/>
</dbReference>
<keyword evidence="3 8" id="KW-0235">DNA replication</keyword>
<reference evidence="15 16" key="1">
    <citation type="submission" date="2018-10" db="EMBL/GenBank/DDBJ databases">
        <title>Comamonadaceae CDC group NO-1 genome sequencing and assembly.</title>
        <authorList>
            <person name="Bernier A.-M."/>
            <person name="Bernard K."/>
        </authorList>
    </citation>
    <scope>NUCLEOTIDE SEQUENCE [LARGE SCALE GENOMIC DNA]</scope>
    <source>
        <strain evidence="15 16">NML161473</strain>
    </source>
</reference>